<dbReference type="InterPro" id="IPR008920">
    <property type="entry name" value="TF_FadR/GntR_C"/>
</dbReference>
<dbReference type="PANTHER" id="PTHR43537">
    <property type="entry name" value="TRANSCRIPTIONAL REGULATOR, GNTR FAMILY"/>
    <property type="match status" value="1"/>
</dbReference>
<evidence type="ECO:0000256" key="3">
    <source>
        <dbReference type="ARBA" id="ARBA00023163"/>
    </source>
</evidence>
<accession>A0A916RC47</accession>
<gene>
    <name evidence="6" type="ORF">GCM10011499_20160</name>
</gene>
<comment type="caution">
    <text evidence="6">The sequence shown here is derived from an EMBL/GenBank/DDBJ whole genome shotgun (WGS) entry which is preliminary data.</text>
</comment>
<sequence length="177" mass="20070">MAERIARDRLDQIYELRLLTEPRLAALAANNISDNDRDELVSIAAEMLSEISPQMPEAYARFSRLDEAFHRKIATLSGNQVIADALADLHIHVHLFRLSQPQTAISDAILEHRRLVKAITEHDAKAAEKAMEEHILLSRSRFIEGGAISDFWPRRQKNEESHVKRCHESDAGSQTDP</sequence>
<evidence type="ECO:0000256" key="4">
    <source>
        <dbReference type="SAM" id="MobiDB-lite"/>
    </source>
</evidence>
<dbReference type="PANTHER" id="PTHR43537:SF24">
    <property type="entry name" value="GLUCONATE OPERON TRANSCRIPTIONAL REPRESSOR"/>
    <property type="match status" value="1"/>
</dbReference>
<evidence type="ECO:0000313" key="7">
    <source>
        <dbReference type="Proteomes" id="UP000596977"/>
    </source>
</evidence>
<protein>
    <recommendedName>
        <fullName evidence="5">GntR C-terminal domain-containing protein</fullName>
    </recommendedName>
</protein>
<dbReference type="EMBL" id="BMKB01000003">
    <property type="protein sequence ID" value="GGA50216.1"/>
    <property type="molecule type" value="Genomic_DNA"/>
</dbReference>
<feature type="region of interest" description="Disordered" evidence="4">
    <location>
        <begin position="158"/>
        <end position="177"/>
    </location>
</feature>
<dbReference type="AlphaFoldDB" id="A0A916RC47"/>
<keyword evidence="1" id="KW-0805">Transcription regulation</keyword>
<reference evidence="6 7" key="1">
    <citation type="journal article" date="2014" name="Int. J. Syst. Evol. Microbiol.">
        <title>Complete genome sequence of Corynebacterium casei LMG S-19264T (=DSM 44701T), isolated from a smear-ripened cheese.</title>
        <authorList>
            <consortium name="US DOE Joint Genome Institute (JGI-PGF)"/>
            <person name="Walter F."/>
            <person name="Albersmeier A."/>
            <person name="Kalinowski J."/>
            <person name="Ruckert C."/>
        </authorList>
    </citation>
    <scope>NUCLEOTIDE SEQUENCE [LARGE SCALE GENOMIC DNA]</scope>
    <source>
        <strain evidence="6 7">CGMCC 1.15896</strain>
    </source>
</reference>
<dbReference type="InterPro" id="IPR011711">
    <property type="entry name" value="GntR_C"/>
</dbReference>
<dbReference type="RefSeq" id="WP_206513554.1">
    <property type="nucleotide sequence ID" value="NZ_BMKB01000003.1"/>
</dbReference>
<feature type="compositionally biased region" description="Basic and acidic residues" evidence="4">
    <location>
        <begin position="158"/>
        <end position="170"/>
    </location>
</feature>
<dbReference type="SMART" id="SM00895">
    <property type="entry name" value="FCD"/>
    <property type="match status" value="1"/>
</dbReference>
<keyword evidence="7" id="KW-1185">Reference proteome</keyword>
<feature type="domain" description="GntR C-terminal" evidence="5">
    <location>
        <begin position="12"/>
        <end position="137"/>
    </location>
</feature>
<dbReference type="Gene3D" id="1.20.120.530">
    <property type="entry name" value="GntR ligand-binding domain-like"/>
    <property type="match status" value="1"/>
</dbReference>
<evidence type="ECO:0000259" key="5">
    <source>
        <dbReference type="SMART" id="SM00895"/>
    </source>
</evidence>
<keyword evidence="3" id="KW-0804">Transcription</keyword>
<dbReference type="Proteomes" id="UP000596977">
    <property type="component" value="Unassembled WGS sequence"/>
</dbReference>
<proteinExistence type="predicted"/>
<dbReference type="SUPFAM" id="SSF48008">
    <property type="entry name" value="GntR ligand-binding domain-like"/>
    <property type="match status" value="1"/>
</dbReference>
<evidence type="ECO:0000313" key="6">
    <source>
        <dbReference type="EMBL" id="GGA50216.1"/>
    </source>
</evidence>
<keyword evidence="2" id="KW-0238">DNA-binding</keyword>
<dbReference type="GO" id="GO:0003677">
    <property type="term" value="F:DNA binding"/>
    <property type="evidence" value="ECO:0007669"/>
    <property type="project" value="UniProtKB-KW"/>
</dbReference>
<dbReference type="Pfam" id="PF07729">
    <property type="entry name" value="FCD"/>
    <property type="match status" value="1"/>
</dbReference>
<organism evidence="6 7">
    <name type="scientific">Pelagibacterium lentulum</name>
    <dbReference type="NCBI Taxonomy" id="2029865"/>
    <lineage>
        <taxon>Bacteria</taxon>
        <taxon>Pseudomonadati</taxon>
        <taxon>Pseudomonadota</taxon>
        <taxon>Alphaproteobacteria</taxon>
        <taxon>Hyphomicrobiales</taxon>
        <taxon>Devosiaceae</taxon>
        <taxon>Pelagibacterium</taxon>
    </lineage>
</organism>
<evidence type="ECO:0000256" key="1">
    <source>
        <dbReference type="ARBA" id="ARBA00023015"/>
    </source>
</evidence>
<evidence type="ECO:0000256" key="2">
    <source>
        <dbReference type="ARBA" id="ARBA00023125"/>
    </source>
</evidence>
<name>A0A916RC47_9HYPH</name>